<feature type="transmembrane region" description="Helical" evidence="1">
    <location>
        <begin position="12"/>
        <end position="30"/>
    </location>
</feature>
<accession>A0A1I3DX97</accession>
<name>A0A1I3DX97_9FLAO</name>
<keyword evidence="3" id="KW-1185">Reference proteome</keyword>
<feature type="transmembrane region" description="Helical" evidence="1">
    <location>
        <begin position="98"/>
        <end position="122"/>
    </location>
</feature>
<dbReference type="AlphaFoldDB" id="A0A1I3DX97"/>
<keyword evidence="1" id="KW-1133">Transmembrane helix</keyword>
<keyword evidence="1" id="KW-0812">Transmembrane</keyword>
<keyword evidence="1" id="KW-0472">Membrane</keyword>
<protein>
    <submittedName>
        <fullName evidence="2">Uncharacterized protein</fullName>
    </submittedName>
</protein>
<dbReference type="Proteomes" id="UP000198931">
    <property type="component" value="Unassembled WGS sequence"/>
</dbReference>
<feature type="transmembrane region" description="Helical" evidence="1">
    <location>
        <begin position="67"/>
        <end position="86"/>
    </location>
</feature>
<dbReference type="STRING" id="1125876.SAMN05443292_0754"/>
<gene>
    <name evidence="2" type="ORF">SAMN05443292_0754</name>
</gene>
<evidence type="ECO:0000256" key="1">
    <source>
        <dbReference type="SAM" id="Phobius"/>
    </source>
</evidence>
<dbReference type="EMBL" id="FOQT01000001">
    <property type="protein sequence ID" value="SFH91315.1"/>
    <property type="molecule type" value="Genomic_DNA"/>
</dbReference>
<feature type="transmembrane region" description="Helical" evidence="1">
    <location>
        <begin position="36"/>
        <end position="55"/>
    </location>
</feature>
<dbReference type="OrthoDB" id="1270942at2"/>
<proteinExistence type="predicted"/>
<organism evidence="2 3">
    <name type="scientific">Halpernia frigidisoli</name>
    <dbReference type="NCBI Taxonomy" id="1125876"/>
    <lineage>
        <taxon>Bacteria</taxon>
        <taxon>Pseudomonadati</taxon>
        <taxon>Bacteroidota</taxon>
        <taxon>Flavobacteriia</taxon>
        <taxon>Flavobacteriales</taxon>
        <taxon>Weeksellaceae</taxon>
        <taxon>Chryseobacterium group</taxon>
        <taxon>Halpernia</taxon>
    </lineage>
</organism>
<reference evidence="2 3" key="1">
    <citation type="submission" date="2016-10" db="EMBL/GenBank/DDBJ databases">
        <authorList>
            <person name="de Groot N.N."/>
        </authorList>
    </citation>
    <scope>NUCLEOTIDE SEQUENCE [LARGE SCALE GENOMIC DNA]</scope>
    <source>
        <strain evidence="2 3">DSM 26000</strain>
    </source>
</reference>
<dbReference type="RefSeq" id="WP_090078797.1">
    <property type="nucleotide sequence ID" value="NZ_FOQT01000001.1"/>
</dbReference>
<sequence>MKTFFKIDSIVQQSVFLIFIAYLIFNYFIIKHLEKIFYFYYFVGGFQLVSFLIRLFLKYKKSTFFKVYGYLIVPVWTILFSMILLQGKNIDLGEFNKIAGLFFLLLYAAFFYSPILSIFYILDIKKVYKNYEKSNV</sequence>
<evidence type="ECO:0000313" key="3">
    <source>
        <dbReference type="Proteomes" id="UP000198931"/>
    </source>
</evidence>
<evidence type="ECO:0000313" key="2">
    <source>
        <dbReference type="EMBL" id="SFH91315.1"/>
    </source>
</evidence>